<gene>
    <name evidence="2" type="ORF">LAESUDRAFT_724264</name>
</gene>
<organism evidence="2 3">
    <name type="scientific">Laetiporus sulphureus 93-53</name>
    <dbReference type="NCBI Taxonomy" id="1314785"/>
    <lineage>
        <taxon>Eukaryota</taxon>
        <taxon>Fungi</taxon>
        <taxon>Dikarya</taxon>
        <taxon>Basidiomycota</taxon>
        <taxon>Agaricomycotina</taxon>
        <taxon>Agaricomycetes</taxon>
        <taxon>Polyporales</taxon>
        <taxon>Laetiporus</taxon>
    </lineage>
</organism>
<dbReference type="EMBL" id="KV427616">
    <property type="protein sequence ID" value="KZT08244.1"/>
    <property type="molecule type" value="Genomic_DNA"/>
</dbReference>
<dbReference type="Pfam" id="PF14200">
    <property type="entry name" value="RicinB_lectin_2"/>
    <property type="match status" value="1"/>
</dbReference>
<dbReference type="SUPFAM" id="SSF50370">
    <property type="entry name" value="Ricin B-like lectins"/>
    <property type="match status" value="2"/>
</dbReference>
<evidence type="ECO:0000313" key="3">
    <source>
        <dbReference type="Proteomes" id="UP000076871"/>
    </source>
</evidence>
<dbReference type="CDD" id="cd23422">
    <property type="entry name" value="beta-trefoil_Ricin_MPL_CNL"/>
    <property type="match status" value="2"/>
</dbReference>
<feature type="domain" description="Ricin B lectin" evidence="1">
    <location>
        <begin position="6"/>
        <end position="61"/>
    </location>
</feature>
<reference evidence="2 3" key="1">
    <citation type="journal article" date="2016" name="Mol. Biol. Evol.">
        <title>Comparative Genomics of Early-Diverging Mushroom-Forming Fungi Provides Insights into the Origins of Lignocellulose Decay Capabilities.</title>
        <authorList>
            <person name="Nagy L.G."/>
            <person name="Riley R."/>
            <person name="Tritt A."/>
            <person name="Adam C."/>
            <person name="Daum C."/>
            <person name="Floudas D."/>
            <person name="Sun H."/>
            <person name="Yadav J.S."/>
            <person name="Pangilinan J."/>
            <person name="Larsson K.H."/>
            <person name="Matsuura K."/>
            <person name="Barry K."/>
            <person name="Labutti K."/>
            <person name="Kuo R."/>
            <person name="Ohm R.A."/>
            <person name="Bhattacharya S.S."/>
            <person name="Shirouzu T."/>
            <person name="Yoshinaga Y."/>
            <person name="Martin F.M."/>
            <person name="Grigoriev I.V."/>
            <person name="Hibbett D.S."/>
        </authorList>
    </citation>
    <scope>NUCLEOTIDE SEQUENCE [LARGE SCALE GENOMIC DNA]</scope>
    <source>
        <strain evidence="2 3">93-53</strain>
    </source>
</reference>
<evidence type="ECO:0000313" key="2">
    <source>
        <dbReference type="EMBL" id="KZT08244.1"/>
    </source>
</evidence>
<dbReference type="Gene3D" id="2.80.10.50">
    <property type="match status" value="2"/>
</dbReference>
<evidence type="ECO:0000259" key="1">
    <source>
        <dbReference type="Pfam" id="PF14200"/>
    </source>
</evidence>
<protein>
    <submittedName>
        <fullName evidence="2">Carbohydrate-binding module family 13 protein</fullName>
    </submittedName>
</protein>
<keyword evidence="3" id="KW-1185">Reference proteome</keyword>
<sequence>MMLIQTPGTYALLNARSGTALDLSGADRRSVLGYPSHMGENQQWEFLPNGKGYAIRSARMSLLGGLFLTVEGVYDGARIIGSPYPTSWDVHIDEEYRSLCIFWPNTSYFVGLDNENEGSQAKARLMEEIPGKPRQRWFHVFCRTVQGQQIMDLDARPYMNLDKFILRNVKSGTVLDLSGADRRSILGWTVHRGHNQQWEFLPYGRGYAIRAVWRPTADPLYLSVENTNQEPQVVASPFPTSWELHVDQRTETVHIQWSGTSYAIELGDQGSATPGTRAQLMIGKAEEFSQSWQFMHYRV</sequence>
<dbReference type="GeneID" id="63825604"/>
<accession>A0A165F2M6</accession>
<dbReference type="AlphaFoldDB" id="A0A165F2M6"/>
<proteinExistence type="predicted"/>
<dbReference type="InterPro" id="IPR035992">
    <property type="entry name" value="Ricin_B-like_lectins"/>
</dbReference>
<dbReference type="Proteomes" id="UP000076871">
    <property type="component" value="Unassembled WGS sequence"/>
</dbReference>
<name>A0A165F2M6_9APHY</name>
<dbReference type="RefSeq" id="XP_040765984.1">
    <property type="nucleotide sequence ID" value="XM_040908575.1"/>
</dbReference>
<dbReference type="OrthoDB" id="2131701at2759"/>
<dbReference type="InParanoid" id="A0A165F2M6"/>
<dbReference type="InterPro" id="IPR000772">
    <property type="entry name" value="Ricin_B_lectin"/>
</dbReference>